<dbReference type="Gene3D" id="3.90.550.10">
    <property type="entry name" value="Spore Coat Polysaccharide Biosynthesis Protein SpsA, Chain A"/>
    <property type="match status" value="1"/>
</dbReference>
<feature type="domain" description="Nucleotidyl transferase" evidence="8">
    <location>
        <begin position="5"/>
        <end position="225"/>
    </location>
</feature>
<comment type="subcellular location">
    <subcellularLocation>
        <location evidence="1">Cytoplasm</location>
    </subcellularLocation>
</comment>
<evidence type="ECO:0000256" key="2">
    <source>
        <dbReference type="ARBA" id="ARBA00005628"/>
    </source>
</evidence>
<dbReference type="GO" id="GO:0005975">
    <property type="term" value="P:carbohydrate metabolic process"/>
    <property type="evidence" value="ECO:0007669"/>
    <property type="project" value="InterPro"/>
</dbReference>
<evidence type="ECO:0000256" key="5">
    <source>
        <dbReference type="ARBA" id="ARBA00022801"/>
    </source>
</evidence>
<dbReference type="OrthoDB" id="9814110at2"/>
<evidence type="ECO:0000313" key="10">
    <source>
        <dbReference type="Proteomes" id="UP000243978"/>
    </source>
</evidence>
<dbReference type="PANTHER" id="PTHR42891:SF1">
    <property type="entry name" value="D-GLYCERO-BETA-D-MANNO-HEPTOSE-1,7-BISPHOSPHATE 7-PHOSPHATASE"/>
    <property type="match status" value="1"/>
</dbReference>
<dbReference type="Pfam" id="PF00483">
    <property type="entry name" value="NTP_transferase"/>
    <property type="match status" value="1"/>
</dbReference>
<evidence type="ECO:0000256" key="3">
    <source>
        <dbReference type="ARBA" id="ARBA00022490"/>
    </source>
</evidence>
<proteinExistence type="inferred from homology"/>
<dbReference type="InterPro" id="IPR029044">
    <property type="entry name" value="Nucleotide-diphossugar_trans"/>
</dbReference>
<dbReference type="NCBIfam" id="TIGR01656">
    <property type="entry name" value="Histidinol-ppas"/>
    <property type="match status" value="1"/>
</dbReference>
<name>A0A2T6BNW9_9RHOB</name>
<dbReference type="NCBIfam" id="TIGR01662">
    <property type="entry name" value="HAD-SF-IIIA"/>
    <property type="match status" value="1"/>
</dbReference>
<dbReference type="EMBL" id="QBKS01000001">
    <property type="protein sequence ID" value="PTX57734.1"/>
    <property type="molecule type" value="Genomic_DNA"/>
</dbReference>
<dbReference type="PANTHER" id="PTHR42891">
    <property type="entry name" value="D-GLYCERO-BETA-D-MANNO-HEPTOSE-1,7-BISPHOSPHATE 7-PHOSPHATASE"/>
    <property type="match status" value="1"/>
</dbReference>
<evidence type="ECO:0000256" key="4">
    <source>
        <dbReference type="ARBA" id="ARBA00022723"/>
    </source>
</evidence>
<evidence type="ECO:0000313" key="9">
    <source>
        <dbReference type="EMBL" id="PTX57734.1"/>
    </source>
</evidence>
<comment type="similarity">
    <text evidence="2">Belongs to the GmhB family.</text>
</comment>
<evidence type="ECO:0000259" key="8">
    <source>
        <dbReference type="Pfam" id="PF00483"/>
    </source>
</evidence>
<evidence type="ECO:0000256" key="6">
    <source>
        <dbReference type="ARBA" id="ARBA00023277"/>
    </source>
</evidence>
<dbReference type="InterPro" id="IPR006549">
    <property type="entry name" value="HAD-SF_hydro_IIIA"/>
</dbReference>
<dbReference type="GO" id="GO:0016791">
    <property type="term" value="F:phosphatase activity"/>
    <property type="evidence" value="ECO:0007669"/>
    <property type="project" value="InterPro"/>
</dbReference>
<dbReference type="GO" id="GO:0005737">
    <property type="term" value="C:cytoplasm"/>
    <property type="evidence" value="ECO:0007669"/>
    <property type="project" value="UniProtKB-SubCell"/>
</dbReference>
<dbReference type="Proteomes" id="UP000243978">
    <property type="component" value="Unassembled WGS sequence"/>
</dbReference>
<dbReference type="RefSeq" id="WP_146174212.1">
    <property type="nucleotide sequence ID" value="NZ_QBKS01000001.1"/>
</dbReference>
<keyword evidence="10" id="KW-1185">Reference proteome</keyword>
<dbReference type="InterPro" id="IPR023214">
    <property type="entry name" value="HAD_sf"/>
</dbReference>
<dbReference type="Gene3D" id="3.40.50.1000">
    <property type="entry name" value="HAD superfamily/HAD-like"/>
    <property type="match status" value="1"/>
</dbReference>
<keyword evidence="4" id="KW-0479">Metal-binding</keyword>
<dbReference type="InterPro" id="IPR005835">
    <property type="entry name" value="NTP_transferase_dom"/>
</dbReference>
<evidence type="ECO:0000256" key="7">
    <source>
        <dbReference type="ARBA" id="ARBA00031828"/>
    </source>
</evidence>
<dbReference type="InterPro" id="IPR004446">
    <property type="entry name" value="Heptose_bisP_phosphatase"/>
</dbReference>
<keyword evidence="5" id="KW-0378">Hydrolase</keyword>
<gene>
    <name evidence="9" type="ORF">C8N43_2405</name>
</gene>
<dbReference type="CDD" id="cd07503">
    <property type="entry name" value="HAD_HisB-N"/>
    <property type="match status" value="1"/>
</dbReference>
<accession>A0A2T6BNW9</accession>
<dbReference type="SUPFAM" id="SSF53448">
    <property type="entry name" value="Nucleotide-diphospho-sugar transferases"/>
    <property type="match status" value="1"/>
</dbReference>
<dbReference type="InterPro" id="IPR006543">
    <property type="entry name" value="Histidinol-phos"/>
</dbReference>
<protein>
    <recommendedName>
        <fullName evidence="7">D,D-heptose 1,7-bisphosphate phosphatase</fullName>
    </recommendedName>
</protein>
<keyword evidence="3" id="KW-0963">Cytoplasm</keyword>
<sequence>MIRHAVILAGGRGTRLGKLTDATPKPMMNVAGRPFLEHLVRHLVCEGMRRVTVIAGYLGEQIEAHFAETKIPRCEVDVLIEPEPLGTAGALRFAKDHLSDRFFLLNGDTFFDVPLAMLGLDIEKEDPVACIALRRVSDPGRYGVVLCDGARVSSFSARPREGAGAADINGGIYLLHKRILQDIGKGFVSLENDVFPNLVDQNLVTAKSFDEVFIDIGIPDDLDRAGKVVPDAMARSALFLDRDGVINKDINYLHRIEDFEWINGAQEAILWATQMRMHVFVVTNQAGVARGFYGVDDVERLHSWIEDQVCDIGGRISDFRFCPYHVDGVVPEFTGPHPWRKPQPGMLLDLIEHYAVIQDRSIMIGDNASDVQAAEAAGIRGVLFEGGNLADVVRSVT</sequence>
<keyword evidence="6" id="KW-0119">Carbohydrate metabolism</keyword>
<dbReference type="GO" id="GO:0046872">
    <property type="term" value="F:metal ion binding"/>
    <property type="evidence" value="ECO:0007669"/>
    <property type="project" value="UniProtKB-KW"/>
</dbReference>
<comment type="caution">
    <text evidence="9">The sequence shown here is derived from an EMBL/GenBank/DDBJ whole genome shotgun (WGS) entry which is preliminary data.</text>
</comment>
<dbReference type="SUPFAM" id="SSF56784">
    <property type="entry name" value="HAD-like"/>
    <property type="match status" value="1"/>
</dbReference>
<organism evidence="9 10">
    <name type="scientific">Litoreibacter ponti</name>
    <dbReference type="NCBI Taxonomy" id="1510457"/>
    <lineage>
        <taxon>Bacteria</taxon>
        <taxon>Pseudomonadati</taxon>
        <taxon>Pseudomonadota</taxon>
        <taxon>Alphaproteobacteria</taxon>
        <taxon>Rhodobacterales</taxon>
        <taxon>Roseobacteraceae</taxon>
        <taxon>Litoreibacter</taxon>
    </lineage>
</organism>
<evidence type="ECO:0000256" key="1">
    <source>
        <dbReference type="ARBA" id="ARBA00004496"/>
    </source>
</evidence>
<reference evidence="9 10" key="1">
    <citation type="submission" date="2018-04" db="EMBL/GenBank/DDBJ databases">
        <title>Genomic Encyclopedia of Archaeal and Bacterial Type Strains, Phase II (KMG-II): from individual species to whole genera.</title>
        <authorList>
            <person name="Goeker M."/>
        </authorList>
    </citation>
    <scope>NUCLEOTIDE SEQUENCE [LARGE SCALE GENOMIC DNA]</scope>
    <source>
        <strain evidence="9 10">DSM 100977</strain>
    </source>
</reference>
<dbReference type="AlphaFoldDB" id="A0A2T6BNW9"/>
<dbReference type="Pfam" id="PF13242">
    <property type="entry name" value="Hydrolase_like"/>
    <property type="match status" value="1"/>
</dbReference>
<dbReference type="InterPro" id="IPR036412">
    <property type="entry name" value="HAD-like_sf"/>
</dbReference>